<gene>
    <name evidence="1" type="ORF">COB67_09610</name>
</gene>
<name>A0A2A4T062_9DELT</name>
<dbReference type="AlphaFoldDB" id="A0A2A4T062"/>
<evidence type="ECO:0000313" key="1">
    <source>
        <dbReference type="EMBL" id="PCI27020.1"/>
    </source>
</evidence>
<sequence>MSGVKCRPEVIQVKIASIQNAVPIRTIGQVVQSISNSFQEKTQTVVHAVLKDTGALIKPSILAAVPQIAKKMTILQSNAIKTASNKGVTSLKAQKIAAIATISNYTVKDVPLITTAISKILLSKDRLALTKAVNIATKIAQKQHEAVFVSNLATVCSKVSVNMGFATVSTKMMDNNIMRVVTKAKNQTQLITEIEVVQEHGKENVNMTTEVFGLSEKESTHLQNRFSQELKKQGVIYEGKYQCKKERLLEKGRIKKPYMKKAIQPDQIFDEERSISNSPAYELEKIKNFNF</sequence>
<dbReference type="EMBL" id="NVSR01000081">
    <property type="protein sequence ID" value="PCI27020.1"/>
    <property type="molecule type" value="Genomic_DNA"/>
</dbReference>
<organism evidence="1 2">
    <name type="scientific">SAR324 cluster bacterium</name>
    <dbReference type="NCBI Taxonomy" id="2024889"/>
    <lineage>
        <taxon>Bacteria</taxon>
        <taxon>Deltaproteobacteria</taxon>
        <taxon>SAR324 cluster</taxon>
    </lineage>
</organism>
<dbReference type="Proteomes" id="UP000218113">
    <property type="component" value="Unassembled WGS sequence"/>
</dbReference>
<proteinExistence type="predicted"/>
<protein>
    <submittedName>
        <fullName evidence="1">Uncharacterized protein</fullName>
    </submittedName>
</protein>
<reference evidence="2" key="1">
    <citation type="submission" date="2017-08" db="EMBL/GenBank/DDBJ databases">
        <title>A dynamic microbial community with high functional redundancy inhabits the cold, oxic subseafloor aquifer.</title>
        <authorList>
            <person name="Tully B.J."/>
            <person name="Wheat C.G."/>
            <person name="Glazer B.T."/>
            <person name="Huber J.A."/>
        </authorList>
    </citation>
    <scope>NUCLEOTIDE SEQUENCE [LARGE SCALE GENOMIC DNA]</scope>
</reference>
<accession>A0A2A4T062</accession>
<evidence type="ECO:0000313" key="2">
    <source>
        <dbReference type="Proteomes" id="UP000218113"/>
    </source>
</evidence>
<comment type="caution">
    <text evidence="1">The sequence shown here is derived from an EMBL/GenBank/DDBJ whole genome shotgun (WGS) entry which is preliminary data.</text>
</comment>